<name>A0A498R8U6_9FIRM</name>
<feature type="transmembrane region" description="Helical" evidence="1">
    <location>
        <begin position="12"/>
        <end position="30"/>
    </location>
</feature>
<dbReference type="EMBL" id="UPPP01000074">
    <property type="protein sequence ID" value="VBB07405.1"/>
    <property type="molecule type" value="Genomic_DNA"/>
</dbReference>
<evidence type="ECO:0000313" key="2">
    <source>
        <dbReference type="EMBL" id="VBB07405.1"/>
    </source>
</evidence>
<evidence type="ECO:0000256" key="1">
    <source>
        <dbReference type="SAM" id="Phobius"/>
    </source>
</evidence>
<protein>
    <submittedName>
        <fullName evidence="2">Uncharacterized protein</fullName>
    </submittedName>
</protein>
<organism evidence="2 3">
    <name type="scientific">Lucifera butyrica</name>
    <dbReference type="NCBI Taxonomy" id="1351585"/>
    <lineage>
        <taxon>Bacteria</taxon>
        <taxon>Bacillati</taxon>
        <taxon>Bacillota</taxon>
        <taxon>Negativicutes</taxon>
        <taxon>Veillonellales</taxon>
        <taxon>Veillonellaceae</taxon>
        <taxon>Lucifera</taxon>
    </lineage>
</organism>
<dbReference type="AlphaFoldDB" id="A0A498R8U6"/>
<sequence>MNVSLGDVGKLLLYSLATALFLTVTFWWAFH</sequence>
<keyword evidence="1" id="KW-1133">Transmembrane helix</keyword>
<evidence type="ECO:0000313" key="3">
    <source>
        <dbReference type="Proteomes" id="UP000277811"/>
    </source>
</evidence>
<dbReference type="Proteomes" id="UP000277811">
    <property type="component" value="Unassembled WGS sequence"/>
</dbReference>
<gene>
    <name evidence="2" type="ORF">LUCI_2651</name>
</gene>
<keyword evidence="3" id="KW-1185">Reference proteome</keyword>
<reference evidence="2 3" key="1">
    <citation type="submission" date="2018-06" db="EMBL/GenBank/DDBJ databases">
        <authorList>
            <person name="Strepis N."/>
        </authorList>
    </citation>
    <scope>NUCLEOTIDE SEQUENCE [LARGE SCALE GENOMIC DNA]</scope>
    <source>
        <strain evidence="2">LUCI</strain>
    </source>
</reference>
<accession>A0A498R8U6</accession>
<proteinExistence type="predicted"/>
<keyword evidence="1" id="KW-0472">Membrane</keyword>
<keyword evidence="1" id="KW-0812">Transmembrane</keyword>